<dbReference type="STRING" id="62062.ENSHHUP00000023679"/>
<proteinExistence type="predicted"/>
<evidence type="ECO:0008006" key="3">
    <source>
        <dbReference type="Google" id="ProtNLM"/>
    </source>
</evidence>
<dbReference type="InterPro" id="IPR036010">
    <property type="entry name" value="2Fe-2S_ferredoxin-like_sf"/>
</dbReference>
<dbReference type="SUPFAM" id="SSF54292">
    <property type="entry name" value="2Fe-2S ferredoxin-like"/>
    <property type="match status" value="1"/>
</dbReference>
<reference evidence="1" key="2">
    <citation type="submission" date="2025-08" db="UniProtKB">
        <authorList>
            <consortium name="Ensembl"/>
        </authorList>
    </citation>
    <scope>IDENTIFICATION</scope>
</reference>
<dbReference type="Proteomes" id="UP000314982">
    <property type="component" value="Unassembled WGS sequence"/>
</dbReference>
<name>A0A4W5LD75_9TELE</name>
<dbReference type="Ensembl" id="ENSHHUT00000024571.1">
    <property type="protein sequence ID" value="ENSHHUP00000023679.1"/>
    <property type="gene ID" value="ENSHHUG00000014867.1"/>
</dbReference>
<sequence length="74" mass="8379">WVRIPLITLIFYNTKSPFSLVVRTLPFHGNNTGSNPVKACNSLNIQIPKFCFQENLKIAGNCRMCLVEIKNSPK</sequence>
<dbReference type="AlphaFoldDB" id="A0A4W5LD75"/>
<keyword evidence="2" id="KW-1185">Reference proteome</keyword>
<dbReference type="GO" id="GO:0051536">
    <property type="term" value="F:iron-sulfur cluster binding"/>
    <property type="evidence" value="ECO:0007669"/>
    <property type="project" value="InterPro"/>
</dbReference>
<protein>
    <recommendedName>
        <fullName evidence="3">NADH-ubiquinone oxidoreductase 75 kDa subunit, mitochondrial</fullName>
    </recommendedName>
</protein>
<evidence type="ECO:0000313" key="1">
    <source>
        <dbReference type="Ensembl" id="ENSHHUP00000023679.1"/>
    </source>
</evidence>
<organism evidence="1 2">
    <name type="scientific">Hucho hucho</name>
    <name type="common">huchen</name>
    <dbReference type="NCBI Taxonomy" id="62062"/>
    <lineage>
        <taxon>Eukaryota</taxon>
        <taxon>Metazoa</taxon>
        <taxon>Chordata</taxon>
        <taxon>Craniata</taxon>
        <taxon>Vertebrata</taxon>
        <taxon>Euteleostomi</taxon>
        <taxon>Actinopterygii</taxon>
        <taxon>Neopterygii</taxon>
        <taxon>Teleostei</taxon>
        <taxon>Protacanthopterygii</taxon>
        <taxon>Salmoniformes</taxon>
        <taxon>Salmonidae</taxon>
        <taxon>Salmoninae</taxon>
        <taxon>Hucho</taxon>
    </lineage>
</organism>
<reference evidence="2" key="1">
    <citation type="submission" date="2018-06" db="EMBL/GenBank/DDBJ databases">
        <title>Genome assembly of Danube salmon.</title>
        <authorList>
            <person name="Macqueen D.J."/>
            <person name="Gundappa M.K."/>
        </authorList>
    </citation>
    <scope>NUCLEOTIDE SEQUENCE [LARGE SCALE GENOMIC DNA]</scope>
</reference>
<accession>A0A4W5LD75</accession>
<reference evidence="1" key="3">
    <citation type="submission" date="2025-09" db="UniProtKB">
        <authorList>
            <consortium name="Ensembl"/>
        </authorList>
    </citation>
    <scope>IDENTIFICATION</scope>
</reference>
<dbReference type="Gene3D" id="3.10.20.740">
    <property type="match status" value="1"/>
</dbReference>
<evidence type="ECO:0000313" key="2">
    <source>
        <dbReference type="Proteomes" id="UP000314982"/>
    </source>
</evidence>
<dbReference type="GeneTree" id="ENSGT00970000198244"/>